<reference evidence="3" key="1">
    <citation type="submission" date="2017-03" db="EMBL/GenBank/DDBJ databases">
        <title>Phytopthora megakarya and P. palmivora, two closely related causual agents of cacao black pod achieved similar genome size and gene model numbers by different mechanisms.</title>
        <authorList>
            <person name="Ali S."/>
            <person name="Shao J."/>
            <person name="Larry D.J."/>
            <person name="Kronmiller B."/>
            <person name="Shen D."/>
            <person name="Strem M.D."/>
            <person name="Melnick R.L."/>
            <person name="Guiltinan M.J."/>
            <person name="Tyler B.M."/>
            <person name="Meinhardt L.W."/>
            <person name="Bailey B.A."/>
        </authorList>
    </citation>
    <scope>NUCLEOTIDE SEQUENCE [LARGE SCALE GENOMIC DNA]</scope>
    <source>
        <strain evidence="3">zdho120</strain>
    </source>
</reference>
<keyword evidence="3" id="KW-1185">Reference proteome</keyword>
<dbReference type="InterPro" id="IPR048324">
    <property type="entry name" value="ZSWIM1-3_RNaseH-like"/>
</dbReference>
<feature type="domain" description="ZSWIM1/3 RNaseH-like" evidence="1">
    <location>
        <begin position="196"/>
        <end position="265"/>
    </location>
</feature>
<protein>
    <recommendedName>
        <fullName evidence="1">ZSWIM1/3 RNaseH-like domain-containing protein</fullName>
    </recommendedName>
</protein>
<sequence length="268" mass="30088">MEGTRQNIVVKETVNIEQRHADLKASIPGAAGFCDSSFADCDETVSAQVYLHSWWSGDRSTGKRTAHKFKTTECPFQMLAQVKKLPSGQCGVVVKREIYAHNYAVTDDIYRSYPGIRQVLDIDVLVVANAGVPSVYNYIRENSNHRVYGRCAETCYVDAKARQVLGVQLSDDDAVAEFIVDFNLVSLLNVSSLHESARGETVVISFASVHMRALLDKFPEVLQMDRTHQANQYNYLLLTVVAMDQFGQSQGVQYLLIETNSDWHVWTI</sequence>
<comment type="caution">
    <text evidence="2">The sequence shown here is derived from an EMBL/GenBank/DDBJ whole genome shotgun (WGS) entry which is preliminary data.</text>
</comment>
<dbReference type="OrthoDB" id="90859at2759"/>
<organism evidence="2 3">
    <name type="scientific">Phytophthora megakarya</name>
    <dbReference type="NCBI Taxonomy" id="4795"/>
    <lineage>
        <taxon>Eukaryota</taxon>
        <taxon>Sar</taxon>
        <taxon>Stramenopiles</taxon>
        <taxon>Oomycota</taxon>
        <taxon>Peronosporomycetes</taxon>
        <taxon>Peronosporales</taxon>
        <taxon>Peronosporaceae</taxon>
        <taxon>Phytophthora</taxon>
    </lineage>
</organism>
<dbReference type="Proteomes" id="UP000198211">
    <property type="component" value="Unassembled WGS sequence"/>
</dbReference>
<name>A0A225W0H3_9STRA</name>
<proteinExistence type="predicted"/>
<evidence type="ECO:0000313" key="3">
    <source>
        <dbReference type="Proteomes" id="UP000198211"/>
    </source>
</evidence>
<accession>A0A225W0H3</accession>
<dbReference type="EMBL" id="NBNE01002362">
    <property type="protein sequence ID" value="OWZ10709.1"/>
    <property type="molecule type" value="Genomic_DNA"/>
</dbReference>
<gene>
    <name evidence="2" type="ORF">PHMEG_00016397</name>
</gene>
<dbReference type="PANTHER" id="PTHR31569:SF4">
    <property type="entry name" value="SWIM-TYPE DOMAIN-CONTAINING PROTEIN"/>
    <property type="match status" value="1"/>
</dbReference>
<evidence type="ECO:0000313" key="2">
    <source>
        <dbReference type="EMBL" id="OWZ10709.1"/>
    </source>
</evidence>
<dbReference type="AlphaFoldDB" id="A0A225W0H3"/>
<evidence type="ECO:0000259" key="1">
    <source>
        <dbReference type="Pfam" id="PF21056"/>
    </source>
</evidence>
<dbReference type="InterPro" id="IPR052579">
    <property type="entry name" value="Zinc_finger_SWIM"/>
</dbReference>
<dbReference type="Pfam" id="PF21056">
    <property type="entry name" value="ZSWIM1-3_RNaseH-like"/>
    <property type="match status" value="1"/>
</dbReference>
<dbReference type="PANTHER" id="PTHR31569">
    <property type="entry name" value="SWIM-TYPE DOMAIN-CONTAINING PROTEIN"/>
    <property type="match status" value="1"/>
</dbReference>